<protein>
    <recommendedName>
        <fullName evidence="2">Cyclic lactone autoinducer peptide</fullName>
    </recommendedName>
</protein>
<name>A0A645DX10_9ZZZZ</name>
<dbReference type="PROSITE" id="PS51257">
    <property type="entry name" value="PROKAR_LIPOPROTEIN"/>
    <property type="match status" value="1"/>
</dbReference>
<accession>A0A645DX10</accession>
<evidence type="ECO:0000313" key="1">
    <source>
        <dbReference type="EMBL" id="MPM92872.1"/>
    </source>
</evidence>
<dbReference type="AlphaFoldDB" id="A0A645DX10"/>
<dbReference type="NCBIfam" id="TIGR04223">
    <property type="entry name" value="quorum_AgrD"/>
    <property type="match status" value="1"/>
</dbReference>
<organism evidence="1">
    <name type="scientific">bioreactor metagenome</name>
    <dbReference type="NCBI Taxonomy" id="1076179"/>
    <lineage>
        <taxon>unclassified sequences</taxon>
        <taxon>metagenomes</taxon>
        <taxon>ecological metagenomes</taxon>
    </lineage>
</organism>
<gene>
    <name evidence="1" type="ORF">SDC9_140008</name>
</gene>
<evidence type="ECO:0008006" key="2">
    <source>
        <dbReference type="Google" id="ProtNLM"/>
    </source>
</evidence>
<comment type="caution">
    <text evidence="1">The sequence shown here is derived from an EMBL/GenBank/DDBJ whole genome shotgun (WGS) entry which is preliminary data.</text>
</comment>
<proteinExistence type="predicted"/>
<dbReference type="EMBL" id="VSSQ01039759">
    <property type="protein sequence ID" value="MPM92872.1"/>
    <property type="molecule type" value="Genomic_DNA"/>
</dbReference>
<dbReference type="InterPro" id="IPR009229">
    <property type="entry name" value="AgrD"/>
</dbReference>
<sequence>MKKMLANVAKAATALSLFAAIISVGTMSCAGMYQPEVPEVLQK</sequence>
<reference evidence="1" key="1">
    <citation type="submission" date="2019-08" db="EMBL/GenBank/DDBJ databases">
        <authorList>
            <person name="Kucharzyk K."/>
            <person name="Murdoch R.W."/>
            <person name="Higgins S."/>
            <person name="Loffler F."/>
        </authorList>
    </citation>
    <scope>NUCLEOTIDE SEQUENCE</scope>
</reference>